<name>F8F5S3_PAEMK</name>
<dbReference type="RefSeq" id="WP_013916648.1">
    <property type="nucleotide sequence ID" value="NC_015690.1"/>
</dbReference>
<sequence length="323" mass="35853">MDTGSHLLFGGTLAGLAAALYPPAAQDGTLFAAVLTVSLSGSHAPDLDTFARLKGYTAYIRMHRGVTHSLPALPLWPLLLSVLSAWGFGMWAHLAFLYGVGLAAVCFHVFLDWMNAYGVQCFRPFCRRWRHLDVLPLFDPFLFALHSAGLLLWMLGGIEAGRVFLPLYGLTFLYIGGRMLYQRRVVQRIGRELQLSGTTHVIPGLHPLRWQFVLETGGYFYTGVVRGAKVKVLDVYAKGSGAEGAVIEATLATDGVRAFLGFAQRVHVQAAALGDGYLVQWRDVRFWHNHQLPFGVDVQLDRDLNVVSHSFGWRKKAWDPPFV</sequence>
<dbReference type="AlphaFoldDB" id="F8F5S3"/>
<dbReference type="Proteomes" id="UP000006620">
    <property type="component" value="Chromosome"/>
</dbReference>
<keyword evidence="1" id="KW-0472">Membrane</keyword>
<reference evidence="2 3" key="2">
    <citation type="journal article" date="2013" name="Genome Announc.">
        <title>Genome Sequence of Growth-Improving Paenibacillus mucilaginosus Strain KNP414.</title>
        <authorList>
            <person name="Lu J.J."/>
            <person name="Wang J.F."/>
            <person name="Hu X.F."/>
        </authorList>
    </citation>
    <scope>NUCLEOTIDE SEQUENCE [LARGE SCALE GENOMIC DNA]</scope>
    <source>
        <strain evidence="2 3">KNP414</strain>
    </source>
</reference>
<gene>
    <name evidence="2" type="ordered locus">KNP414_02929</name>
</gene>
<protein>
    <recommendedName>
        <fullName evidence="4">Membrane-bound metal-dependent hydrolase</fullName>
    </recommendedName>
</protein>
<evidence type="ECO:0000256" key="1">
    <source>
        <dbReference type="SAM" id="Phobius"/>
    </source>
</evidence>
<dbReference type="KEGG" id="pms:KNP414_02929"/>
<organism evidence="2 3">
    <name type="scientific">Paenibacillus mucilaginosus (strain KNP414)</name>
    <dbReference type="NCBI Taxonomy" id="1036673"/>
    <lineage>
        <taxon>Bacteria</taxon>
        <taxon>Bacillati</taxon>
        <taxon>Bacillota</taxon>
        <taxon>Bacilli</taxon>
        <taxon>Bacillales</taxon>
        <taxon>Paenibacillaceae</taxon>
        <taxon>Paenibacillus</taxon>
    </lineage>
</organism>
<evidence type="ECO:0008006" key="4">
    <source>
        <dbReference type="Google" id="ProtNLM"/>
    </source>
</evidence>
<dbReference type="PANTHER" id="PTHR40031">
    <property type="entry name" value="HYPOTHETICAL MEMBRANE SPANNING PROTEIN"/>
    <property type="match status" value="1"/>
</dbReference>
<dbReference type="PATRIC" id="fig|1036673.3.peg.2681"/>
<dbReference type="Pfam" id="PF04307">
    <property type="entry name" value="YdjM"/>
    <property type="match status" value="1"/>
</dbReference>
<feature type="transmembrane region" description="Helical" evidence="1">
    <location>
        <begin position="132"/>
        <end position="155"/>
    </location>
</feature>
<proteinExistence type="predicted"/>
<dbReference type="PANTHER" id="PTHR40031:SF1">
    <property type="entry name" value="MEMBRANE-BOUND METAL-DEPENDENT HYDROLASE"/>
    <property type="match status" value="1"/>
</dbReference>
<feature type="transmembrane region" description="Helical" evidence="1">
    <location>
        <begin position="161"/>
        <end position="181"/>
    </location>
</feature>
<keyword evidence="1" id="KW-0812">Transmembrane</keyword>
<reference evidence="3" key="1">
    <citation type="submission" date="2011-06" db="EMBL/GenBank/DDBJ databases">
        <title>Complete genome sequence of Paenibacillus mucilaginosus KNP414.</title>
        <authorList>
            <person name="Wang J."/>
            <person name="Hu S."/>
            <person name="Hu X."/>
            <person name="Zhang B."/>
            <person name="Dong D."/>
            <person name="Zhang S."/>
            <person name="Zhao K."/>
            <person name="Wu D."/>
        </authorList>
    </citation>
    <scope>NUCLEOTIDE SEQUENCE [LARGE SCALE GENOMIC DNA]</scope>
    <source>
        <strain evidence="3">KNP414</strain>
    </source>
</reference>
<dbReference type="HOGENOM" id="CLU_067817_2_0_9"/>
<feature type="transmembrane region" description="Helical" evidence="1">
    <location>
        <begin position="88"/>
        <end position="111"/>
    </location>
</feature>
<accession>F8F5S3</accession>
<keyword evidence="1" id="KW-1133">Transmembrane helix</keyword>
<evidence type="ECO:0000313" key="2">
    <source>
        <dbReference type="EMBL" id="AEI41487.1"/>
    </source>
</evidence>
<dbReference type="InterPro" id="IPR053170">
    <property type="entry name" value="Transcription_regulator"/>
</dbReference>
<dbReference type="EMBL" id="CP002869">
    <property type="protein sequence ID" value="AEI41487.1"/>
    <property type="molecule type" value="Genomic_DNA"/>
</dbReference>
<dbReference type="InterPro" id="IPR007404">
    <property type="entry name" value="YdjM-like"/>
</dbReference>
<evidence type="ECO:0000313" key="3">
    <source>
        <dbReference type="Proteomes" id="UP000006620"/>
    </source>
</evidence>